<dbReference type="STRING" id="1777141.AWB80_01161"/>
<keyword evidence="3" id="KW-1185">Reference proteome</keyword>
<evidence type="ECO:0000313" key="2">
    <source>
        <dbReference type="EMBL" id="SAK47925.1"/>
    </source>
</evidence>
<dbReference type="Pfam" id="PF01541">
    <property type="entry name" value="GIY-YIG"/>
    <property type="match status" value="1"/>
</dbReference>
<dbReference type="PROSITE" id="PS50164">
    <property type="entry name" value="GIY_YIG"/>
    <property type="match status" value="1"/>
</dbReference>
<dbReference type="CDD" id="cd10447">
    <property type="entry name" value="GIY-YIG_unchar_2"/>
    <property type="match status" value="1"/>
</dbReference>
<evidence type="ECO:0000259" key="1">
    <source>
        <dbReference type="PROSITE" id="PS50164"/>
    </source>
</evidence>
<evidence type="ECO:0000313" key="3">
    <source>
        <dbReference type="Proteomes" id="UP000054911"/>
    </source>
</evidence>
<accession>A0A157ZR00</accession>
<feature type="domain" description="GIY-YIG" evidence="1">
    <location>
        <begin position="46"/>
        <end position="125"/>
    </location>
</feature>
<reference evidence="2" key="1">
    <citation type="submission" date="2016-01" db="EMBL/GenBank/DDBJ databases">
        <authorList>
            <person name="Peeters C."/>
        </authorList>
    </citation>
    <scope>NUCLEOTIDE SEQUENCE [LARGE SCALE GENOMIC DNA]</scope>
    <source>
        <strain evidence="2">LMG 29323</strain>
    </source>
</reference>
<gene>
    <name evidence="2" type="ORF">AWB80_01161</name>
</gene>
<comment type="caution">
    <text evidence="2">The sequence shown here is derived from an EMBL/GenBank/DDBJ whole genome shotgun (WGS) entry which is preliminary data.</text>
</comment>
<dbReference type="InterPro" id="IPR000305">
    <property type="entry name" value="GIY-YIG_endonuc"/>
</dbReference>
<protein>
    <submittedName>
        <fullName evidence="2">Excinuclease ABC subunit C</fullName>
    </submittedName>
</protein>
<dbReference type="Proteomes" id="UP000054911">
    <property type="component" value="Unassembled WGS sequence"/>
</dbReference>
<organism evidence="2 3">
    <name type="scientific">Caballeronia pedi</name>
    <dbReference type="NCBI Taxonomy" id="1777141"/>
    <lineage>
        <taxon>Bacteria</taxon>
        <taxon>Pseudomonadati</taxon>
        <taxon>Pseudomonadota</taxon>
        <taxon>Betaproteobacteria</taxon>
        <taxon>Burkholderiales</taxon>
        <taxon>Burkholderiaceae</taxon>
        <taxon>Caballeronia</taxon>
    </lineage>
</organism>
<sequence>MKIEITADKDIPDAHKITSPEWDGVIFRMTHKAFLRWLERHDKDFDTAGAYILYANHFDKRLGKNIYIGQSDDIKRRINQHMANKDYWTMAVIFVSRADWMNIAHAFHIESTFISWATNAHRYSVANGTKGSTCHLGLEDQERVASYLKPVKEILSLANIDLFEKNYDNSFTLENGPVAARVKHKSHVQIVAPATPGKRVRILSGSVMYGLDAKIVQSYGLFGVTYDSENKTHTFSEDVEIDTIGPDNPFPRLFGEGLNRWTDTTGLRLYRAVGI</sequence>
<name>A0A157ZR00_9BURK</name>
<dbReference type="OrthoDB" id="2656488at2"/>
<dbReference type="EMBL" id="FCOE02000003">
    <property type="protein sequence ID" value="SAK47925.1"/>
    <property type="molecule type" value="Genomic_DNA"/>
</dbReference>
<dbReference type="AlphaFoldDB" id="A0A157ZR00"/>
<dbReference type="RefSeq" id="WP_061173711.1">
    <property type="nucleotide sequence ID" value="NZ_FCOE02000003.1"/>
</dbReference>
<proteinExistence type="predicted"/>